<dbReference type="EMBL" id="DVNG01000118">
    <property type="protein sequence ID" value="HIU50915.1"/>
    <property type="molecule type" value="Genomic_DNA"/>
</dbReference>
<comment type="caution">
    <text evidence="6">The sequence shown here is derived from an EMBL/GenBank/DDBJ whole genome shotgun (WGS) entry which is preliminary data.</text>
</comment>
<dbReference type="FunFam" id="1.10.10.10:FF:000001">
    <property type="entry name" value="LysR family transcriptional regulator"/>
    <property type="match status" value="1"/>
</dbReference>
<dbReference type="GO" id="GO:0005829">
    <property type="term" value="C:cytosol"/>
    <property type="evidence" value="ECO:0007669"/>
    <property type="project" value="TreeGrafter"/>
</dbReference>
<keyword evidence="4" id="KW-0804">Transcription</keyword>
<dbReference type="PRINTS" id="PR00039">
    <property type="entry name" value="HTHLYSR"/>
</dbReference>
<organism evidence="6 7">
    <name type="scientific">Candidatus Limousia pullorum</name>
    <dbReference type="NCBI Taxonomy" id="2840860"/>
    <lineage>
        <taxon>Bacteria</taxon>
        <taxon>Bacillati</taxon>
        <taxon>Bacillota</taxon>
        <taxon>Clostridia</taxon>
        <taxon>Eubacteriales</taxon>
        <taxon>Oscillospiraceae</taxon>
        <taxon>Oscillospiraceae incertae sedis</taxon>
        <taxon>Candidatus Limousia</taxon>
    </lineage>
</organism>
<evidence type="ECO:0000256" key="1">
    <source>
        <dbReference type="ARBA" id="ARBA00009437"/>
    </source>
</evidence>
<dbReference type="PANTHER" id="PTHR30419">
    <property type="entry name" value="HTH-TYPE TRANSCRIPTIONAL REGULATOR YBHD"/>
    <property type="match status" value="1"/>
</dbReference>
<keyword evidence="2" id="KW-0805">Transcription regulation</keyword>
<dbReference type="Proteomes" id="UP000824118">
    <property type="component" value="Unassembled WGS sequence"/>
</dbReference>
<dbReference type="SUPFAM" id="SSF53850">
    <property type="entry name" value="Periplasmic binding protein-like II"/>
    <property type="match status" value="1"/>
</dbReference>
<evidence type="ECO:0000313" key="6">
    <source>
        <dbReference type="EMBL" id="HIU50915.1"/>
    </source>
</evidence>
<dbReference type="Gene3D" id="1.10.10.10">
    <property type="entry name" value="Winged helix-like DNA-binding domain superfamily/Winged helix DNA-binding domain"/>
    <property type="match status" value="1"/>
</dbReference>
<dbReference type="InterPro" id="IPR050950">
    <property type="entry name" value="HTH-type_LysR_regulators"/>
</dbReference>
<gene>
    <name evidence="6" type="ORF">IAD22_07880</name>
</gene>
<dbReference type="Pfam" id="PF00126">
    <property type="entry name" value="HTH_1"/>
    <property type="match status" value="1"/>
</dbReference>
<dbReference type="AlphaFoldDB" id="A0A9D1S8L5"/>
<dbReference type="InterPro" id="IPR036390">
    <property type="entry name" value="WH_DNA-bd_sf"/>
</dbReference>
<dbReference type="SUPFAM" id="SSF46785">
    <property type="entry name" value="Winged helix' DNA-binding domain"/>
    <property type="match status" value="1"/>
</dbReference>
<sequence>MNIEHMKNFLIMADSDSISHASRRLFIAQSALSNQLKTLEKEVGAQLIKRDYHSYELTESGKTFLKYARKIVETMEQAELAVSDLQDGTTGTLRISSTPSVATGFLMEYISENTKKYPRVKLRINECNTPEVIEKIKDGISEVGFIRTPFGNHGEFVTKFLVADQMAAVYKKGSYSFEDNFSLDLLQNMPLISIYRYTELLDAIAEHRNYRIYYAAQCTEVSTALSLAQLGIGIALVPYSAYKNNMGLFTGLEAKIIGDSECGTKCLMIYLKNRSLSATAQNFIKLIENIIESKEI</sequence>
<evidence type="ECO:0000256" key="2">
    <source>
        <dbReference type="ARBA" id="ARBA00023015"/>
    </source>
</evidence>
<evidence type="ECO:0000313" key="7">
    <source>
        <dbReference type="Proteomes" id="UP000824118"/>
    </source>
</evidence>
<dbReference type="PANTHER" id="PTHR30419:SF8">
    <property type="entry name" value="NITROGEN ASSIMILATION TRANSCRIPTIONAL ACTIVATOR-RELATED"/>
    <property type="match status" value="1"/>
</dbReference>
<keyword evidence="3" id="KW-0238">DNA-binding</keyword>
<dbReference type="InterPro" id="IPR036388">
    <property type="entry name" value="WH-like_DNA-bd_sf"/>
</dbReference>
<evidence type="ECO:0000256" key="3">
    <source>
        <dbReference type="ARBA" id="ARBA00023125"/>
    </source>
</evidence>
<dbReference type="CDD" id="cd05466">
    <property type="entry name" value="PBP2_LTTR_substrate"/>
    <property type="match status" value="1"/>
</dbReference>
<evidence type="ECO:0000259" key="5">
    <source>
        <dbReference type="PROSITE" id="PS50931"/>
    </source>
</evidence>
<dbReference type="GO" id="GO:0003700">
    <property type="term" value="F:DNA-binding transcription factor activity"/>
    <property type="evidence" value="ECO:0007669"/>
    <property type="project" value="InterPro"/>
</dbReference>
<evidence type="ECO:0000256" key="4">
    <source>
        <dbReference type="ARBA" id="ARBA00023163"/>
    </source>
</evidence>
<protein>
    <submittedName>
        <fullName evidence="6">LysR family transcriptional regulator</fullName>
    </submittedName>
</protein>
<feature type="domain" description="HTH lysR-type" evidence="5">
    <location>
        <begin position="1"/>
        <end position="58"/>
    </location>
</feature>
<accession>A0A9D1S8L5</accession>
<reference evidence="6" key="2">
    <citation type="journal article" date="2021" name="PeerJ">
        <title>Extensive microbial diversity within the chicken gut microbiome revealed by metagenomics and culture.</title>
        <authorList>
            <person name="Gilroy R."/>
            <person name="Ravi A."/>
            <person name="Getino M."/>
            <person name="Pursley I."/>
            <person name="Horton D.L."/>
            <person name="Alikhan N.F."/>
            <person name="Baker D."/>
            <person name="Gharbi K."/>
            <person name="Hall N."/>
            <person name="Watson M."/>
            <person name="Adriaenssens E.M."/>
            <person name="Foster-Nyarko E."/>
            <person name="Jarju S."/>
            <person name="Secka A."/>
            <person name="Antonio M."/>
            <person name="Oren A."/>
            <person name="Chaudhuri R.R."/>
            <person name="La Ragione R."/>
            <person name="Hildebrand F."/>
            <person name="Pallen M.J."/>
        </authorList>
    </citation>
    <scope>NUCLEOTIDE SEQUENCE</scope>
    <source>
        <strain evidence="6">ChiGjej1B1-1684</strain>
    </source>
</reference>
<reference evidence="6" key="1">
    <citation type="submission" date="2020-10" db="EMBL/GenBank/DDBJ databases">
        <authorList>
            <person name="Gilroy R."/>
        </authorList>
    </citation>
    <scope>NUCLEOTIDE SEQUENCE</scope>
    <source>
        <strain evidence="6">ChiGjej1B1-1684</strain>
    </source>
</reference>
<comment type="similarity">
    <text evidence="1">Belongs to the LysR transcriptional regulatory family.</text>
</comment>
<dbReference type="InterPro" id="IPR005119">
    <property type="entry name" value="LysR_subst-bd"/>
</dbReference>
<dbReference type="PROSITE" id="PS50931">
    <property type="entry name" value="HTH_LYSR"/>
    <property type="match status" value="1"/>
</dbReference>
<name>A0A9D1S8L5_9FIRM</name>
<dbReference type="InterPro" id="IPR000847">
    <property type="entry name" value="LysR_HTH_N"/>
</dbReference>
<dbReference type="Pfam" id="PF03466">
    <property type="entry name" value="LysR_substrate"/>
    <property type="match status" value="1"/>
</dbReference>
<dbReference type="GO" id="GO:0003677">
    <property type="term" value="F:DNA binding"/>
    <property type="evidence" value="ECO:0007669"/>
    <property type="project" value="UniProtKB-KW"/>
</dbReference>
<proteinExistence type="inferred from homology"/>
<dbReference type="Gene3D" id="3.40.190.290">
    <property type="match status" value="1"/>
</dbReference>